<dbReference type="Proteomes" id="UP000680279">
    <property type="component" value="Unassembled WGS sequence"/>
</dbReference>
<sequence>MIVNKEDLVYTVELNFEEAKMLASLLEFVSRDHTRIHRLKDYMSDEEYDLAKEISEELCLHIDE</sequence>
<accession>A0ABQ4K9V5</accession>
<name>A0ABQ4K9V5_9BACI</name>
<organism evidence="1 2">
    <name type="scientific">Siminovitchia fordii</name>
    <dbReference type="NCBI Taxonomy" id="254759"/>
    <lineage>
        <taxon>Bacteria</taxon>
        <taxon>Bacillati</taxon>
        <taxon>Bacillota</taxon>
        <taxon>Bacilli</taxon>
        <taxon>Bacillales</taxon>
        <taxon>Bacillaceae</taxon>
        <taxon>Siminovitchia</taxon>
    </lineage>
</organism>
<reference evidence="1 2" key="1">
    <citation type="submission" date="2021-03" db="EMBL/GenBank/DDBJ databases">
        <title>Antimicrobial resistance genes in bacteria isolated from Japanese honey, and their potential for conferring macrolide and lincosamide resistance in the American foulbrood pathogen Paenibacillus larvae.</title>
        <authorList>
            <person name="Okamoto M."/>
            <person name="Kumagai M."/>
            <person name="Kanamori H."/>
            <person name="Takamatsu D."/>
        </authorList>
    </citation>
    <scope>NUCLEOTIDE SEQUENCE [LARGE SCALE GENOMIC DNA]</scope>
    <source>
        <strain evidence="1 2">J1TS3</strain>
    </source>
</reference>
<proteinExistence type="predicted"/>
<protein>
    <submittedName>
        <fullName evidence="1">Uncharacterized protein</fullName>
    </submittedName>
</protein>
<dbReference type="RefSeq" id="WP_212963629.1">
    <property type="nucleotide sequence ID" value="NZ_BOQT01000018.1"/>
</dbReference>
<gene>
    <name evidence="1" type="ORF">J1TS3_36330</name>
</gene>
<dbReference type="EMBL" id="BOQT01000018">
    <property type="protein sequence ID" value="GIN22499.1"/>
    <property type="molecule type" value="Genomic_DNA"/>
</dbReference>
<evidence type="ECO:0000313" key="1">
    <source>
        <dbReference type="EMBL" id="GIN22499.1"/>
    </source>
</evidence>
<evidence type="ECO:0000313" key="2">
    <source>
        <dbReference type="Proteomes" id="UP000680279"/>
    </source>
</evidence>
<keyword evidence="2" id="KW-1185">Reference proteome</keyword>
<comment type="caution">
    <text evidence="1">The sequence shown here is derived from an EMBL/GenBank/DDBJ whole genome shotgun (WGS) entry which is preliminary data.</text>
</comment>